<accession>A0A0E3S1F0</accession>
<dbReference type="RefSeq" id="WP_048124677.1">
    <property type="nucleotide sequence ID" value="NZ_CP009515.1"/>
</dbReference>
<evidence type="ECO:0000313" key="1">
    <source>
        <dbReference type="EMBL" id="AKB73871.1"/>
    </source>
</evidence>
<dbReference type="AlphaFoldDB" id="A0A0E3S1F0"/>
<dbReference type="OrthoDB" id="132932at2157"/>
<dbReference type="HOGENOM" id="CLU_172995_0_0_2"/>
<protein>
    <submittedName>
        <fullName evidence="1">Uncharacterized protein</fullName>
    </submittedName>
</protein>
<gene>
    <name evidence="1" type="ORF">MSLAZ_0610</name>
</gene>
<reference evidence="1 2" key="1">
    <citation type="submission" date="2014-07" db="EMBL/GenBank/DDBJ databases">
        <title>Methanogenic archaea and the global carbon cycle.</title>
        <authorList>
            <person name="Henriksen J.R."/>
            <person name="Luke J."/>
            <person name="Reinhart S."/>
            <person name="Benedict M.N."/>
            <person name="Youngblut N.D."/>
            <person name="Metcalf M.E."/>
            <person name="Whitaker R.J."/>
            <person name="Metcalf W.W."/>
        </authorList>
    </citation>
    <scope>NUCLEOTIDE SEQUENCE [LARGE SCALE GENOMIC DNA]</scope>
    <source>
        <strain evidence="1 2">Z-7289</strain>
    </source>
</reference>
<dbReference type="STRING" id="1434111.MSLAZ_0610"/>
<organism evidence="1 2">
    <name type="scientific">Methanosarcina lacustris Z-7289</name>
    <dbReference type="NCBI Taxonomy" id="1434111"/>
    <lineage>
        <taxon>Archaea</taxon>
        <taxon>Methanobacteriati</taxon>
        <taxon>Methanobacteriota</taxon>
        <taxon>Stenosarchaea group</taxon>
        <taxon>Methanomicrobia</taxon>
        <taxon>Methanosarcinales</taxon>
        <taxon>Methanosarcinaceae</taxon>
        <taxon>Methanosarcina</taxon>
    </lineage>
</organism>
<keyword evidence="2" id="KW-1185">Reference proteome</keyword>
<sequence length="95" mass="11005">MTEKTSWTVILKDLDELCELHDRATSDYEKCRKFNGNLAKLLEKLEDTENYKMADRVMDVLINCSPKEASHCEKSSFVGEKIKGITKRAYEEARN</sequence>
<name>A0A0E3S1F0_9EURY</name>
<dbReference type="GeneID" id="24805301"/>
<evidence type="ECO:0000313" key="2">
    <source>
        <dbReference type="Proteomes" id="UP000033072"/>
    </source>
</evidence>
<proteinExistence type="predicted"/>
<dbReference type="KEGG" id="mls:MSLAZ_0610"/>
<dbReference type="Proteomes" id="UP000033072">
    <property type="component" value="Chromosome"/>
</dbReference>
<dbReference type="EMBL" id="CP009515">
    <property type="protein sequence ID" value="AKB73871.1"/>
    <property type="molecule type" value="Genomic_DNA"/>
</dbReference>
<dbReference type="PATRIC" id="fig|1434111.4.peg.766"/>